<evidence type="ECO:0000313" key="2">
    <source>
        <dbReference type="WBParaSite" id="ACRNAN_Path_807.g3057.t1"/>
    </source>
</evidence>
<dbReference type="WBParaSite" id="ACRNAN_Path_807.g3057.t1">
    <property type="protein sequence ID" value="ACRNAN_Path_807.g3057.t1"/>
    <property type="gene ID" value="ACRNAN_Path_807.g3057"/>
</dbReference>
<protein>
    <submittedName>
        <fullName evidence="2">Uncharacterized protein</fullName>
    </submittedName>
</protein>
<organism evidence="1 2">
    <name type="scientific">Acrobeloides nanus</name>
    <dbReference type="NCBI Taxonomy" id="290746"/>
    <lineage>
        <taxon>Eukaryota</taxon>
        <taxon>Metazoa</taxon>
        <taxon>Ecdysozoa</taxon>
        <taxon>Nematoda</taxon>
        <taxon>Chromadorea</taxon>
        <taxon>Rhabditida</taxon>
        <taxon>Tylenchina</taxon>
        <taxon>Cephalobomorpha</taxon>
        <taxon>Cephaloboidea</taxon>
        <taxon>Cephalobidae</taxon>
        <taxon>Acrobeloides</taxon>
    </lineage>
</organism>
<reference evidence="2" key="1">
    <citation type="submission" date="2022-11" db="UniProtKB">
        <authorList>
            <consortium name="WormBaseParasite"/>
        </authorList>
    </citation>
    <scope>IDENTIFICATION</scope>
</reference>
<evidence type="ECO:0000313" key="1">
    <source>
        <dbReference type="Proteomes" id="UP000887540"/>
    </source>
</evidence>
<name>A0A914CD77_9BILA</name>
<accession>A0A914CD77</accession>
<sequence>MENTNPMDFSSFDFRGFNIDSDVVELLADEEELINEEMVADLMNGEMEYENENEDNEGLMFTLDAENEINQEFF</sequence>
<dbReference type="AlphaFoldDB" id="A0A914CD77"/>
<proteinExistence type="predicted"/>
<dbReference type="Proteomes" id="UP000887540">
    <property type="component" value="Unplaced"/>
</dbReference>
<keyword evidence="1" id="KW-1185">Reference proteome</keyword>